<reference evidence="1 2" key="1">
    <citation type="submission" date="2023-05" db="EMBL/GenBank/DDBJ databases">
        <title>B98-5 Cell Line De Novo Hybrid Assembly: An Optical Mapping Approach.</title>
        <authorList>
            <person name="Kananen K."/>
            <person name="Auerbach J.A."/>
            <person name="Kautto E."/>
            <person name="Blachly J.S."/>
        </authorList>
    </citation>
    <scope>NUCLEOTIDE SEQUENCE [LARGE SCALE GENOMIC DNA]</scope>
    <source>
        <strain evidence="1">B95-8</strain>
        <tissue evidence="1">Cell line</tissue>
    </source>
</reference>
<comment type="caution">
    <text evidence="1">The sequence shown here is derived from an EMBL/GenBank/DDBJ whole genome shotgun (WGS) entry which is preliminary data.</text>
</comment>
<feature type="non-terminal residue" evidence="1">
    <location>
        <position position="1"/>
    </location>
</feature>
<evidence type="ECO:0000313" key="2">
    <source>
        <dbReference type="Proteomes" id="UP001266305"/>
    </source>
</evidence>
<dbReference type="Proteomes" id="UP001266305">
    <property type="component" value="Unassembled WGS sequence"/>
</dbReference>
<keyword evidence="2" id="KW-1185">Reference proteome</keyword>
<proteinExistence type="predicted"/>
<name>A0ABQ9UCG4_SAGOE</name>
<organism evidence="1 2">
    <name type="scientific">Saguinus oedipus</name>
    <name type="common">Cotton-top tamarin</name>
    <name type="synonym">Oedipomidas oedipus</name>
    <dbReference type="NCBI Taxonomy" id="9490"/>
    <lineage>
        <taxon>Eukaryota</taxon>
        <taxon>Metazoa</taxon>
        <taxon>Chordata</taxon>
        <taxon>Craniata</taxon>
        <taxon>Vertebrata</taxon>
        <taxon>Euteleostomi</taxon>
        <taxon>Mammalia</taxon>
        <taxon>Eutheria</taxon>
        <taxon>Euarchontoglires</taxon>
        <taxon>Primates</taxon>
        <taxon>Haplorrhini</taxon>
        <taxon>Platyrrhini</taxon>
        <taxon>Cebidae</taxon>
        <taxon>Callitrichinae</taxon>
        <taxon>Saguinus</taxon>
    </lineage>
</organism>
<sequence>RGLGLEPGGTRVPAALAASHLPWLAEARALLRSQAQVTDSRTPAARAVHGPPQRPPLRRLIWTLPASAFATVTCLRSRDRRSVILLRPRWFPSTCAALKDSLVRDPFHFLLPESLTAA</sequence>
<dbReference type="EMBL" id="JASSZA010000013">
    <property type="protein sequence ID" value="KAK2094759.1"/>
    <property type="molecule type" value="Genomic_DNA"/>
</dbReference>
<protein>
    <submittedName>
        <fullName evidence="1">Uncharacterized protein</fullName>
    </submittedName>
</protein>
<gene>
    <name evidence="1" type="ORF">P7K49_026175</name>
</gene>
<evidence type="ECO:0000313" key="1">
    <source>
        <dbReference type="EMBL" id="KAK2094759.1"/>
    </source>
</evidence>
<accession>A0ABQ9UCG4</accession>